<evidence type="ECO:0000313" key="1">
    <source>
        <dbReference type="EMBL" id="KAJ8301999.1"/>
    </source>
</evidence>
<sequence>MGLTISSLFTRLFGKKNMRILMVDSNDRERVTEAQEELMKMLNKALYGPKLCRNKYLGWLVNSVLFDSLRIESGMNS</sequence>
<organism evidence="1 2">
    <name type="scientific">Tegillarca granosa</name>
    <name type="common">Malaysian cockle</name>
    <name type="synonym">Anadara granosa</name>
    <dbReference type="NCBI Taxonomy" id="220873"/>
    <lineage>
        <taxon>Eukaryota</taxon>
        <taxon>Metazoa</taxon>
        <taxon>Spiralia</taxon>
        <taxon>Lophotrochozoa</taxon>
        <taxon>Mollusca</taxon>
        <taxon>Bivalvia</taxon>
        <taxon>Autobranchia</taxon>
        <taxon>Pteriomorphia</taxon>
        <taxon>Arcoida</taxon>
        <taxon>Arcoidea</taxon>
        <taxon>Arcidae</taxon>
        <taxon>Tegillarca</taxon>
    </lineage>
</organism>
<name>A0ABQ9E9G6_TEGGR</name>
<evidence type="ECO:0000313" key="2">
    <source>
        <dbReference type="Proteomes" id="UP001217089"/>
    </source>
</evidence>
<dbReference type="Proteomes" id="UP001217089">
    <property type="component" value="Unassembled WGS sequence"/>
</dbReference>
<comment type="caution">
    <text evidence="1">The sequence shown here is derived from an EMBL/GenBank/DDBJ whole genome shotgun (WGS) entry which is preliminary data.</text>
</comment>
<dbReference type="InterPro" id="IPR027417">
    <property type="entry name" value="P-loop_NTPase"/>
</dbReference>
<dbReference type="Gene3D" id="3.40.50.300">
    <property type="entry name" value="P-loop containing nucleotide triphosphate hydrolases"/>
    <property type="match status" value="1"/>
</dbReference>
<dbReference type="EMBL" id="JARBDR010000918">
    <property type="protein sequence ID" value="KAJ8301999.1"/>
    <property type="molecule type" value="Genomic_DNA"/>
</dbReference>
<gene>
    <name evidence="1" type="ORF">KUTeg_020986</name>
</gene>
<keyword evidence="2" id="KW-1185">Reference proteome</keyword>
<accession>A0ABQ9E9G6</accession>
<proteinExistence type="predicted"/>
<protein>
    <submittedName>
        <fullName evidence="1">Uncharacterized protein</fullName>
    </submittedName>
</protein>
<reference evidence="1 2" key="1">
    <citation type="submission" date="2022-12" db="EMBL/GenBank/DDBJ databases">
        <title>Chromosome-level genome of Tegillarca granosa.</title>
        <authorList>
            <person name="Kim J."/>
        </authorList>
    </citation>
    <scope>NUCLEOTIDE SEQUENCE [LARGE SCALE GENOMIC DNA]</scope>
    <source>
        <strain evidence="1">Teg-2019</strain>
        <tissue evidence="1">Adductor muscle</tissue>
    </source>
</reference>